<dbReference type="GO" id="GO:0006606">
    <property type="term" value="P:protein import into nucleus"/>
    <property type="evidence" value="ECO:0007669"/>
    <property type="project" value="InterPro"/>
</dbReference>
<proteinExistence type="inferred from homology"/>
<sequence>MVLKANERKICRKAQHKGHRLFRKETTLMIRKQKNDLKLKKRRDTSSLKNISRVSDFKAVLLSTNPTEQDAIAAMRDIRQLSSDGNDLHINEIVNAGLIFLLVQILNCSVYQNSNLIYETAWALSNIAATDYATHVANAGAIKPLVRLLLHTNAKVREQSAWCLGNIAGQGHNLRDQILNESILQQSLLANLVHPNNMSLLGTIVFTISNLCKGNPSPFTTLTNDFVYPLVALLDKPITEEITMDVLWAISYLSNGDGQQIGFVIASGVLSKLIKFIANKFKCKMPIIQILGNLASGSDSQTQVVLDSGILNHLAGLLSSKSTGVRKYSSLLAANIACGNHEQITTLVERRRILRQLIVIATHDRWDVREEALWTLAHICTSGTRAHILSLVRAKGFEPLIGVLALENSNIALLVIVLDAIKNIFEADGQHLCLFEQYKGIDYLEELQKHPSGIVFDRVVYLIENFYGVEEVGVEEVGVEEGENLAPEQNASCHFSFGFAERAHLSPKNLFTNNQKNEFPKEQSSFFGRISTNNHFRR</sequence>
<evidence type="ECO:0000256" key="6">
    <source>
        <dbReference type="PROSITE-ProRule" id="PRU00259"/>
    </source>
</evidence>
<evidence type="ECO:0000256" key="5">
    <source>
        <dbReference type="PIRNR" id="PIRNR005673"/>
    </source>
</evidence>
<keyword evidence="3" id="KW-0677">Repeat</keyword>
<keyword evidence="2 5" id="KW-0813">Transport</keyword>
<gene>
    <name evidence="7" type="ORF">PAUS00366_LOCUS2909</name>
</gene>
<name>A0A7S4ABL6_9STRA</name>
<dbReference type="GO" id="GO:0005737">
    <property type="term" value="C:cytoplasm"/>
    <property type="evidence" value="ECO:0007669"/>
    <property type="project" value="InterPro"/>
</dbReference>
<dbReference type="InterPro" id="IPR024931">
    <property type="entry name" value="Importin_alpha"/>
</dbReference>
<dbReference type="PROSITE" id="PS50176">
    <property type="entry name" value="ARM_REPEAT"/>
    <property type="match status" value="1"/>
</dbReference>
<dbReference type="AlphaFoldDB" id="A0A7S4ABL6"/>
<dbReference type="PANTHER" id="PTHR23316">
    <property type="entry name" value="IMPORTIN ALPHA"/>
    <property type="match status" value="1"/>
</dbReference>
<protein>
    <recommendedName>
        <fullName evidence="5">Importin subunit alpha</fullName>
    </recommendedName>
</protein>
<evidence type="ECO:0000256" key="1">
    <source>
        <dbReference type="ARBA" id="ARBA00010394"/>
    </source>
</evidence>
<evidence type="ECO:0000256" key="3">
    <source>
        <dbReference type="ARBA" id="ARBA00022737"/>
    </source>
</evidence>
<organism evidence="7">
    <name type="scientific">Pseudo-nitzschia australis</name>
    <dbReference type="NCBI Taxonomy" id="44445"/>
    <lineage>
        <taxon>Eukaryota</taxon>
        <taxon>Sar</taxon>
        <taxon>Stramenopiles</taxon>
        <taxon>Ochrophyta</taxon>
        <taxon>Bacillariophyta</taxon>
        <taxon>Bacillariophyceae</taxon>
        <taxon>Bacillariophycidae</taxon>
        <taxon>Bacillariales</taxon>
        <taxon>Bacillariaceae</taxon>
        <taxon>Pseudo-nitzschia</taxon>
    </lineage>
</organism>
<dbReference type="SMART" id="SM00185">
    <property type="entry name" value="ARM"/>
    <property type="match status" value="7"/>
</dbReference>
<dbReference type="Gene3D" id="1.25.10.10">
    <property type="entry name" value="Leucine-rich Repeat Variant"/>
    <property type="match status" value="1"/>
</dbReference>
<comment type="similarity">
    <text evidence="1 5">Belongs to the importin alpha family.</text>
</comment>
<keyword evidence="4 5" id="KW-0653">Protein transport</keyword>
<dbReference type="SUPFAM" id="SSF48371">
    <property type="entry name" value="ARM repeat"/>
    <property type="match status" value="1"/>
</dbReference>
<dbReference type="GO" id="GO:0061608">
    <property type="term" value="F:nuclear import signal receptor activity"/>
    <property type="evidence" value="ECO:0007669"/>
    <property type="project" value="InterPro"/>
</dbReference>
<dbReference type="InterPro" id="IPR000225">
    <property type="entry name" value="Armadillo"/>
</dbReference>
<dbReference type="EMBL" id="HBIX01003757">
    <property type="protein sequence ID" value="CAE0710189.1"/>
    <property type="molecule type" value="Transcribed_RNA"/>
</dbReference>
<dbReference type="PIRSF" id="PIRSF005673">
    <property type="entry name" value="Importin_alpha"/>
    <property type="match status" value="1"/>
</dbReference>
<evidence type="ECO:0000313" key="7">
    <source>
        <dbReference type="EMBL" id="CAE0710189.1"/>
    </source>
</evidence>
<dbReference type="InterPro" id="IPR011989">
    <property type="entry name" value="ARM-like"/>
</dbReference>
<accession>A0A7S4ABL6</accession>
<evidence type="ECO:0000256" key="4">
    <source>
        <dbReference type="ARBA" id="ARBA00022927"/>
    </source>
</evidence>
<dbReference type="InterPro" id="IPR016024">
    <property type="entry name" value="ARM-type_fold"/>
</dbReference>
<dbReference type="Pfam" id="PF00514">
    <property type="entry name" value="Arm"/>
    <property type="match status" value="1"/>
</dbReference>
<evidence type="ECO:0000256" key="2">
    <source>
        <dbReference type="ARBA" id="ARBA00022448"/>
    </source>
</evidence>
<feature type="repeat" description="ARM" evidence="6">
    <location>
        <begin position="140"/>
        <end position="168"/>
    </location>
</feature>
<reference evidence="7" key="1">
    <citation type="submission" date="2021-01" db="EMBL/GenBank/DDBJ databases">
        <authorList>
            <person name="Corre E."/>
            <person name="Pelletier E."/>
            <person name="Niang G."/>
            <person name="Scheremetjew M."/>
            <person name="Finn R."/>
            <person name="Kale V."/>
            <person name="Holt S."/>
            <person name="Cochrane G."/>
            <person name="Meng A."/>
            <person name="Brown T."/>
            <person name="Cohen L."/>
        </authorList>
    </citation>
    <scope>NUCLEOTIDE SEQUENCE</scope>
    <source>
        <strain evidence="7">10249 10 AB</strain>
    </source>
</reference>